<evidence type="ECO:0000313" key="4">
    <source>
        <dbReference type="Proteomes" id="UP000070188"/>
    </source>
</evidence>
<sequence length="144" mass="15497">MAAPQQVPRDFYGEVQPTGWLGWVLFAGLVMLLLGIFHAIAGLIALFNANYYLVSPNGLVVNVDFAVWGWVHLILGIVVAVAGWAVMVGQTWGRVVGIVLALLSAIINLGFLPAYPVWSVIFIALDVVVIYALAVHGKEARTLA</sequence>
<evidence type="ECO:0000313" key="3">
    <source>
        <dbReference type="EMBL" id="KWX03137.1"/>
    </source>
</evidence>
<comment type="caution">
    <text evidence="3">The sequence shown here is derived from an EMBL/GenBank/DDBJ whole genome shotgun (WGS) entry which is preliminary data.</text>
</comment>
<dbReference type="AlphaFoldDB" id="A0A132MZA5"/>
<dbReference type="EMBL" id="LAXD01000001">
    <property type="protein sequence ID" value="KWX03137.1"/>
    <property type="molecule type" value="Genomic_DNA"/>
</dbReference>
<keyword evidence="1" id="KW-0812">Transmembrane</keyword>
<protein>
    <submittedName>
        <fullName evidence="3">Integral membrane protein</fullName>
    </submittedName>
</protein>
<reference evidence="4" key="1">
    <citation type="submission" date="2015-04" db="EMBL/GenBank/DDBJ databases">
        <title>Physiological reanalysis, assessment of diazotrophy, and genome sequences of multiple isolates of Streptomyces thermoautotrophicus.</title>
        <authorList>
            <person name="MacKellar D.C."/>
            <person name="Lieber L."/>
            <person name="Norman J."/>
            <person name="Bolger A."/>
            <person name="Tobin C."/>
            <person name="Murray J.W."/>
            <person name="Chang R."/>
            <person name="Ford T."/>
            <person name="Nguyen P.Q."/>
            <person name="Woodward J."/>
            <person name="Permingeat H."/>
            <person name="Joshi N.S."/>
            <person name="Silver P.A."/>
            <person name="Usadel B."/>
            <person name="Rutherford A.W."/>
            <person name="Friesen M."/>
            <person name="Prell J."/>
        </authorList>
    </citation>
    <scope>NUCLEOTIDE SEQUENCE [LARGE SCALE GENOMIC DNA]</scope>
    <source>
        <strain evidence="4">H1</strain>
    </source>
</reference>
<keyword evidence="1" id="KW-1133">Transmembrane helix</keyword>
<name>A0A132MZA5_9ACTN</name>
<evidence type="ECO:0000259" key="2">
    <source>
        <dbReference type="Pfam" id="PF23636"/>
    </source>
</evidence>
<feature type="transmembrane region" description="Helical" evidence="1">
    <location>
        <begin position="20"/>
        <end position="47"/>
    </location>
</feature>
<dbReference type="Proteomes" id="UP000070188">
    <property type="component" value="Unassembled WGS sequence"/>
</dbReference>
<accession>A0A132MZA5</accession>
<dbReference type="InterPro" id="IPR055568">
    <property type="entry name" value="DUF7144"/>
</dbReference>
<feature type="transmembrane region" description="Helical" evidence="1">
    <location>
        <begin position="117"/>
        <end position="135"/>
    </location>
</feature>
<organism evidence="3 4">
    <name type="scientific">Carbonactinospora thermoautotrophica</name>
    <dbReference type="NCBI Taxonomy" id="1469144"/>
    <lineage>
        <taxon>Bacteria</taxon>
        <taxon>Bacillati</taxon>
        <taxon>Actinomycetota</taxon>
        <taxon>Actinomycetes</taxon>
        <taxon>Kitasatosporales</taxon>
        <taxon>Carbonactinosporaceae</taxon>
        <taxon>Carbonactinospora</taxon>
    </lineage>
</organism>
<dbReference type="PATRIC" id="fig|1469144.10.peg.4490"/>
<keyword evidence="4" id="KW-1185">Reference proteome</keyword>
<dbReference type="RefSeq" id="WP_066890589.1">
    <property type="nucleotide sequence ID" value="NZ_LAXD01000001.1"/>
</dbReference>
<dbReference type="STRING" id="1469144.LI90_4187"/>
<gene>
    <name evidence="3" type="ORF">LI90_4187</name>
</gene>
<dbReference type="Pfam" id="PF23636">
    <property type="entry name" value="DUF7144"/>
    <property type="match status" value="1"/>
</dbReference>
<keyword evidence="1" id="KW-0472">Membrane</keyword>
<feature type="domain" description="DUF7144" evidence="2">
    <location>
        <begin position="23"/>
        <end position="137"/>
    </location>
</feature>
<dbReference type="OrthoDB" id="4482242at2"/>
<proteinExistence type="predicted"/>
<feature type="transmembrane region" description="Helical" evidence="1">
    <location>
        <begin position="95"/>
        <end position="111"/>
    </location>
</feature>
<evidence type="ECO:0000256" key="1">
    <source>
        <dbReference type="SAM" id="Phobius"/>
    </source>
</evidence>
<feature type="transmembrane region" description="Helical" evidence="1">
    <location>
        <begin position="67"/>
        <end position="88"/>
    </location>
</feature>